<feature type="transmembrane region" description="Helical" evidence="8">
    <location>
        <begin position="28"/>
        <end position="51"/>
    </location>
</feature>
<sequence>MGELWAELTSNRVIAGMLPTATAETLQMVGLSALVTLVVGLPLGLLLRSVAPDGLTPNRPVSAVLGVVVNVLRALPFIILAVALIPLTRALVGTSLGWEAAVVPLSIGTIPFFARLVETAVRDVAAGKVEAARVMGSTTATVVSQVLVREALPSIVSAFTVTVISLIGFSAMVGAIGAGGLGFLAISYGFQRFDPVVLYTSVVVIVVLVTVVQVAGDALARRLDHR</sequence>
<comment type="similarity">
    <text evidence="2">Belongs to the binding-protein-dependent transport system permease family. CysTW subfamily.</text>
</comment>
<proteinExistence type="inferred from homology"/>
<evidence type="ECO:0000256" key="3">
    <source>
        <dbReference type="ARBA" id="ARBA00022448"/>
    </source>
</evidence>
<feature type="transmembrane region" description="Helical" evidence="8">
    <location>
        <begin position="96"/>
        <end position="114"/>
    </location>
</feature>
<keyword evidence="4" id="KW-1003">Cell membrane</keyword>
<organism evidence="10 11">
    <name type="scientific">Cellulomonas shaoxiangyii</name>
    <dbReference type="NCBI Taxonomy" id="2566013"/>
    <lineage>
        <taxon>Bacteria</taxon>
        <taxon>Bacillati</taxon>
        <taxon>Actinomycetota</taxon>
        <taxon>Actinomycetes</taxon>
        <taxon>Micrococcales</taxon>
        <taxon>Cellulomonadaceae</taxon>
        <taxon>Cellulomonas</taxon>
    </lineage>
</organism>
<dbReference type="GO" id="GO:0048473">
    <property type="term" value="P:D-methionine transmembrane transport"/>
    <property type="evidence" value="ECO:0007669"/>
    <property type="project" value="TreeGrafter"/>
</dbReference>
<evidence type="ECO:0000256" key="2">
    <source>
        <dbReference type="ARBA" id="ARBA00007069"/>
    </source>
</evidence>
<feature type="domain" description="ABC transmembrane type-1" evidence="9">
    <location>
        <begin position="22"/>
        <end position="215"/>
    </location>
</feature>
<feature type="transmembrane region" description="Helical" evidence="8">
    <location>
        <begin position="63"/>
        <end position="84"/>
    </location>
</feature>
<evidence type="ECO:0000256" key="4">
    <source>
        <dbReference type="ARBA" id="ARBA00022475"/>
    </source>
</evidence>
<feature type="transmembrane region" description="Helical" evidence="8">
    <location>
        <begin position="196"/>
        <end position="220"/>
    </location>
</feature>
<dbReference type="InterPro" id="IPR051322">
    <property type="entry name" value="AA_ABC_Transporter_Permease"/>
</dbReference>
<dbReference type="SUPFAM" id="SSF161098">
    <property type="entry name" value="MetI-like"/>
    <property type="match status" value="1"/>
</dbReference>
<evidence type="ECO:0000256" key="5">
    <source>
        <dbReference type="ARBA" id="ARBA00022692"/>
    </source>
</evidence>
<keyword evidence="5 8" id="KW-0812">Transmembrane</keyword>
<protein>
    <submittedName>
        <fullName evidence="10">ABC transporter permease</fullName>
    </submittedName>
</protein>
<dbReference type="RefSeq" id="WP_135972816.1">
    <property type="nucleotide sequence ID" value="NZ_CP039291.1"/>
</dbReference>
<dbReference type="AlphaFoldDB" id="A0A4P7SE74"/>
<dbReference type="Gene3D" id="1.10.3720.10">
    <property type="entry name" value="MetI-like"/>
    <property type="match status" value="1"/>
</dbReference>
<keyword evidence="6 8" id="KW-1133">Transmembrane helix</keyword>
<evidence type="ECO:0000256" key="7">
    <source>
        <dbReference type="ARBA" id="ARBA00023136"/>
    </source>
</evidence>
<dbReference type="PANTHER" id="PTHR30450">
    <property type="entry name" value="ABC TRANSPORTER PERMEASE"/>
    <property type="match status" value="1"/>
</dbReference>
<feature type="transmembrane region" description="Helical" evidence="8">
    <location>
        <begin position="159"/>
        <end position="190"/>
    </location>
</feature>
<dbReference type="OrthoDB" id="9793490at2"/>
<keyword evidence="3 8" id="KW-0813">Transport</keyword>
<dbReference type="FunFam" id="1.10.3720.10:FF:000002">
    <property type="entry name" value="D-methionine ABC transporter permease MetI"/>
    <property type="match status" value="1"/>
</dbReference>
<evidence type="ECO:0000313" key="11">
    <source>
        <dbReference type="Proteomes" id="UP000296469"/>
    </source>
</evidence>
<dbReference type="EMBL" id="CP039291">
    <property type="protein sequence ID" value="QCB92429.1"/>
    <property type="molecule type" value="Genomic_DNA"/>
</dbReference>
<dbReference type="CDD" id="cd06261">
    <property type="entry name" value="TM_PBP2"/>
    <property type="match status" value="1"/>
</dbReference>
<keyword evidence="7 8" id="KW-0472">Membrane</keyword>
<dbReference type="PANTHER" id="PTHR30450:SF1">
    <property type="entry name" value="D-METHIONINE TRANSPORT SYSTEM PERMEASE PROTEIN METI-RELATED"/>
    <property type="match status" value="1"/>
</dbReference>
<dbReference type="KEGG" id="celz:E5225_01535"/>
<dbReference type="Proteomes" id="UP000296469">
    <property type="component" value="Chromosome"/>
</dbReference>
<dbReference type="PROSITE" id="PS50928">
    <property type="entry name" value="ABC_TM1"/>
    <property type="match status" value="1"/>
</dbReference>
<accession>A0A4P7SE74</accession>
<evidence type="ECO:0000259" key="9">
    <source>
        <dbReference type="PROSITE" id="PS50928"/>
    </source>
</evidence>
<keyword evidence="11" id="KW-1185">Reference proteome</keyword>
<dbReference type="Pfam" id="PF00528">
    <property type="entry name" value="BPD_transp_1"/>
    <property type="match status" value="1"/>
</dbReference>
<dbReference type="InterPro" id="IPR000515">
    <property type="entry name" value="MetI-like"/>
</dbReference>
<dbReference type="InterPro" id="IPR035906">
    <property type="entry name" value="MetI-like_sf"/>
</dbReference>
<name>A0A4P7SE74_9CELL</name>
<gene>
    <name evidence="10" type="ORF">E5225_01535</name>
</gene>
<evidence type="ECO:0000256" key="1">
    <source>
        <dbReference type="ARBA" id="ARBA00004651"/>
    </source>
</evidence>
<dbReference type="GO" id="GO:0005886">
    <property type="term" value="C:plasma membrane"/>
    <property type="evidence" value="ECO:0007669"/>
    <property type="project" value="UniProtKB-SubCell"/>
</dbReference>
<evidence type="ECO:0000256" key="6">
    <source>
        <dbReference type="ARBA" id="ARBA00022989"/>
    </source>
</evidence>
<evidence type="ECO:0000256" key="8">
    <source>
        <dbReference type="RuleBase" id="RU363032"/>
    </source>
</evidence>
<reference evidence="10 11" key="1">
    <citation type="submission" date="2019-04" db="EMBL/GenBank/DDBJ databases">
        <title>Isolation and identification of Cellulomonas shaoxiangyii sp. Nov. isolated from feces of the Tibetan antelopes (Pantholops hodgsonii) in the Qinghai-Tibet plateau of China.</title>
        <authorList>
            <person name="Tian Z."/>
        </authorList>
    </citation>
    <scope>NUCLEOTIDE SEQUENCE [LARGE SCALE GENOMIC DNA]</scope>
    <source>
        <strain evidence="10 11">Z28</strain>
    </source>
</reference>
<comment type="subcellular location">
    <subcellularLocation>
        <location evidence="1 8">Cell membrane</location>
        <topology evidence="1 8">Multi-pass membrane protein</topology>
    </subcellularLocation>
</comment>
<evidence type="ECO:0000313" key="10">
    <source>
        <dbReference type="EMBL" id="QCB92429.1"/>
    </source>
</evidence>